<sequence length="39" mass="4586">MMALRLSFFVAVKLLTHLRMGPFPAHLRRQMTLDEQITD</sequence>
<dbReference type="AlphaFoldDB" id="A0A077PE28"/>
<organism evidence="1">
    <name type="scientific">Xenorhabdus bovienii str. kraussei Becker Underwood</name>
    <dbReference type="NCBI Taxonomy" id="1398204"/>
    <lineage>
        <taxon>Bacteria</taxon>
        <taxon>Pseudomonadati</taxon>
        <taxon>Pseudomonadota</taxon>
        <taxon>Gammaproteobacteria</taxon>
        <taxon>Enterobacterales</taxon>
        <taxon>Morganellaceae</taxon>
        <taxon>Xenorhabdus</taxon>
    </lineage>
</organism>
<name>A0A077PE28_XENBV</name>
<dbReference type="HOGENOM" id="CLU_3335003_0_0_6"/>
<protein>
    <submittedName>
        <fullName evidence="1">Uncharacterized protein</fullName>
    </submittedName>
</protein>
<reference evidence="1" key="1">
    <citation type="submission" date="2013-07" db="EMBL/GenBank/DDBJ databases">
        <title>Sub-species coevolution in mutualistic symbiosis.</title>
        <authorList>
            <person name="Murfin K."/>
            <person name="Klassen J."/>
            <person name="Lee M."/>
            <person name="Forst S."/>
            <person name="Stock P."/>
            <person name="Goodrich-Blair H."/>
        </authorList>
    </citation>
    <scope>NUCLEOTIDE SEQUENCE [LARGE SCALE GENOMIC DNA]</scope>
    <source>
        <strain evidence="1">Kraussei Becker Underwood</strain>
    </source>
</reference>
<gene>
    <name evidence="1" type="ORF">XBKB1_1240042</name>
</gene>
<dbReference type="EMBL" id="CBSZ010000029">
    <property type="protein sequence ID" value="CDH22605.1"/>
    <property type="molecule type" value="Genomic_DNA"/>
</dbReference>
<evidence type="ECO:0000313" key="1">
    <source>
        <dbReference type="EMBL" id="CDH22605.1"/>
    </source>
</evidence>
<accession>A0A077PE28</accession>
<dbReference type="Proteomes" id="UP000028493">
    <property type="component" value="Unassembled WGS sequence"/>
</dbReference>
<proteinExistence type="predicted"/>
<comment type="caution">
    <text evidence="1">The sequence shown here is derived from an EMBL/GenBank/DDBJ whole genome shotgun (WGS) entry which is preliminary data.</text>
</comment>